<protein>
    <submittedName>
        <fullName evidence="1">Uncharacterized protein</fullName>
    </submittedName>
</protein>
<organism evidence="1 2">
    <name type="scientific">Kozakia baliensis</name>
    <dbReference type="NCBI Taxonomy" id="153496"/>
    <lineage>
        <taxon>Bacteria</taxon>
        <taxon>Pseudomonadati</taxon>
        <taxon>Pseudomonadota</taxon>
        <taxon>Alphaproteobacteria</taxon>
        <taxon>Acetobacterales</taxon>
        <taxon>Acetobacteraceae</taxon>
        <taxon>Kozakia</taxon>
    </lineage>
</organism>
<sequence>MTSSQSNVPQKGRTARSDQNIPAMADVVLTGLLTKLAWIAWKERASRTEEVANIKNSGRGFTFSRHLQFQQRKDYVKAITPQCHVFVSTWRSIFRHAEIRHGKQLTVSRRKFRVL</sequence>
<keyword evidence="2" id="KW-1185">Reference proteome</keyword>
<dbReference type="KEGG" id="kba:A0U89_13935"/>
<geneLocation type="plasmid" evidence="2">
    <name>pkb14400_1</name>
</geneLocation>
<keyword evidence="1" id="KW-0614">Plasmid</keyword>
<dbReference type="Proteomes" id="UP000179145">
    <property type="component" value="Plasmid pKB14400_1"/>
</dbReference>
<gene>
    <name evidence="1" type="ORF">A0U89_13935</name>
</gene>
<dbReference type="EMBL" id="CP014675">
    <property type="protein sequence ID" value="AOX18415.1"/>
    <property type="molecule type" value="Genomic_DNA"/>
</dbReference>
<evidence type="ECO:0000313" key="2">
    <source>
        <dbReference type="Proteomes" id="UP000179145"/>
    </source>
</evidence>
<reference evidence="1 2" key="1">
    <citation type="journal article" date="2016" name="Microb. Cell Fact.">
        <title>Dissection of exopolysaccharide biosynthesis in Kozakia baliensis.</title>
        <authorList>
            <person name="Brandt J.U."/>
            <person name="Jakob F."/>
            <person name="Behr J."/>
            <person name="Geissler A.J."/>
            <person name="Vogel R.F."/>
        </authorList>
    </citation>
    <scope>NUCLEOTIDE SEQUENCE [LARGE SCALE GENOMIC DNA]</scope>
    <source>
        <strain evidence="1 2">DSM 14400</strain>
        <plasmid evidence="2">Plasmid pkb14400_1</plasmid>
    </source>
</reference>
<name>A0A1D8UXN4_9PROT</name>
<proteinExistence type="predicted"/>
<evidence type="ECO:0000313" key="1">
    <source>
        <dbReference type="EMBL" id="AOX18415.1"/>
    </source>
</evidence>
<accession>A0A1D8UXN4</accession>
<dbReference type="AlphaFoldDB" id="A0A1D8UXN4"/>